<sequence length="254" mass="28562">MTFTAHNVRLPDGSSTFPEAGGLLSDEGWAKAAIRCLEFLYRANLKGRRIADLGCLEGGYTAEFARLGLDALGIEVRQNNYDNCLLVQKSLGLPNISFVKDDVLNIKTHGMFDVIFCCGLLYHLQNPVQFIDAMSAQARDAVIINTHYAPEEGGEQFNLSSMTENEGMRGRWFFEHDAKNVEELESLKWAAWSNTKSFWLTKPSLFQCLHNAGFDMVFEQIDHISPNIKNSMEAGYYASNFRSMFVGVRTSSFL</sequence>
<dbReference type="AlphaFoldDB" id="A0A7W6F948"/>
<dbReference type="GO" id="GO:0008168">
    <property type="term" value="F:methyltransferase activity"/>
    <property type="evidence" value="ECO:0007669"/>
    <property type="project" value="UniProtKB-KW"/>
</dbReference>
<dbReference type="InterPro" id="IPR029063">
    <property type="entry name" value="SAM-dependent_MTases_sf"/>
</dbReference>
<evidence type="ECO:0000313" key="3">
    <source>
        <dbReference type="Proteomes" id="UP000517759"/>
    </source>
</evidence>
<proteinExistence type="predicted"/>
<comment type="caution">
    <text evidence="2">The sequence shown here is derived from an EMBL/GenBank/DDBJ whole genome shotgun (WGS) entry which is preliminary data.</text>
</comment>
<evidence type="ECO:0000313" key="4">
    <source>
        <dbReference type="Proteomes" id="UP001156881"/>
    </source>
</evidence>
<reference evidence="1" key="1">
    <citation type="journal article" date="2014" name="Int. J. Syst. Evol. Microbiol.">
        <title>Complete genome of a new Firmicutes species belonging to the dominant human colonic microbiota ('Ruminococcus bicirculans') reveals two chromosomes and a selective capacity to utilize plant glucans.</title>
        <authorList>
            <consortium name="NISC Comparative Sequencing Program"/>
            <person name="Wegmann U."/>
            <person name="Louis P."/>
            <person name="Goesmann A."/>
            <person name="Henrissat B."/>
            <person name="Duncan S.H."/>
            <person name="Flint H.J."/>
        </authorList>
    </citation>
    <scope>NUCLEOTIDE SEQUENCE</scope>
    <source>
        <strain evidence="1">NBRC 107710</strain>
    </source>
</reference>
<keyword evidence="2" id="KW-0808">Transferase</keyword>
<reference evidence="1" key="4">
    <citation type="submission" date="2023-01" db="EMBL/GenBank/DDBJ databases">
        <title>Draft genome sequence of Methylobacterium brachythecii strain NBRC 107710.</title>
        <authorList>
            <person name="Sun Q."/>
            <person name="Mori K."/>
        </authorList>
    </citation>
    <scope>NUCLEOTIDE SEQUENCE</scope>
    <source>
        <strain evidence="1">NBRC 107710</strain>
    </source>
</reference>
<accession>A0A7W6F948</accession>
<keyword evidence="4" id="KW-1185">Reference proteome</keyword>
<name>A0A7W6F948_9HYPH</name>
<dbReference type="GO" id="GO:0032259">
    <property type="term" value="P:methylation"/>
    <property type="evidence" value="ECO:0007669"/>
    <property type="project" value="UniProtKB-KW"/>
</dbReference>
<keyword evidence="2" id="KW-0489">Methyltransferase</keyword>
<organism evidence="2 3">
    <name type="scientific">Methylobacterium brachythecii</name>
    <dbReference type="NCBI Taxonomy" id="1176177"/>
    <lineage>
        <taxon>Bacteria</taxon>
        <taxon>Pseudomonadati</taxon>
        <taxon>Pseudomonadota</taxon>
        <taxon>Alphaproteobacteria</taxon>
        <taxon>Hyphomicrobiales</taxon>
        <taxon>Methylobacteriaceae</taxon>
        <taxon>Methylobacterium</taxon>
    </lineage>
</organism>
<dbReference type="Proteomes" id="UP001156881">
    <property type="component" value="Unassembled WGS sequence"/>
</dbReference>
<dbReference type="RefSeq" id="WP_183511409.1">
    <property type="nucleotide sequence ID" value="NZ_BSPG01000011.1"/>
</dbReference>
<dbReference type="EMBL" id="JACIDN010000010">
    <property type="protein sequence ID" value="MBB3905148.1"/>
    <property type="molecule type" value="Genomic_DNA"/>
</dbReference>
<dbReference type="EMBL" id="BSPG01000011">
    <property type="protein sequence ID" value="GLS44345.1"/>
    <property type="molecule type" value="Genomic_DNA"/>
</dbReference>
<evidence type="ECO:0000313" key="1">
    <source>
        <dbReference type="EMBL" id="GLS44345.1"/>
    </source>
</evidence>
<reference evidence="2 3" key="3">
    <citation type="submission" date="2020-08" db="EMBL/GenBank/DDBJ databases">
        <title>Genomic Encyclopedia of Type Strains, Phase IV (KMG-IV): sequencing the most valuable type-strain genomes for metagenomic binning, comparative biology and taxonomic classification.</title>
        <authorList>
            <person name="Goeker M."/>
        </authorList>
    </citation>
    <scope>NUCLEOTIDE SEQUENCE [LARGE SCALE GENOMIC DNA]</scope>
    <source>
        <strain evidence="2 3">DSM 24105</strain>
    </source>
</reference>
<protein>
    <submittedName>
        <fullName evidence="2">SAM-dependent methyltransferase</fullName>
    </submittedName>
</protein>
<dbReference type="SUPFAM" id="SSF53335">
    <property type="entry name" value="S-adenosyl-L-methionine-dependent methyltransferases"/>
    <property type="match status" value="1"/>
</dbReference>
<evidence type="ECO:0000313" key="2">
    <source>
        <dbReference type="EMBL" id="MBB3905148.1"/>
    </source>
</evidence>
<dbReference type="CDD" id="cd02440">
    <property type="entry name" value="AdoMet_MTases"/>
    <property type="match status" value="1"/>
</dbReference>
<dbReference type="Gene3D" id="3.40.50.150">
    <property type="entry name" value="Vaccinia Virus protein VP39"/>
    <property type="match status" value="1"/>
</dbReference>
<dbReference type="Proteomes" id="UP000517759">
    <property type="component" value="Unassembled WGS sequence"/>
</dbReference>
<dbReference type="Pfam" id="PF13489">
    <property type="entry name" value="Methyltransf_23"/>
    <property type="match status" value="1"/>
</dbReference>
<gene>
    <name evidence="1" type="ORF">GCM10007884_23330</name>
    <name evidence="2" type="ORF">GGR33_004676</name>
</gene>
<reference evidence="4" key="2">
    <citation type="journal article" date="2019" name="Int. J. Syst. Evol. Microbiol.">
        <title>The Global Catalogue of Microorganisms (GCM) 10K type strain sequencing project: providing services to taxonomists for standard genome sequencing and annotation.</title>
        <authorList>
            <consortium name="The Broad Institute Genomics Platform"/>
            <consortium name="The Broad Institute Genome Sequencing Center for Infectious Disease"/>
            <person name="Wu L."/>
            <person name="Ma J."/>
        </authorList>
    </citation>
    <scope>NUCLEOTIDE SEQUENCE [LARGE SCALE GENOMIC DNA]</scope>
    <source>
        <strain evidence="4">NBRC 107710</strain>
    </source>
</reference>